<dbReference type="AlphaFoldDB" id="A0A9E8YZD9"/>
<proteinExistence type="inferred from homology"/>
<organism evidence="7">
    <name type="scientific">Amicula sp. isolate GU52X-4 cfCalB7</name>
    <dbReference type="NCBI Taxonomy" id="3003489"/>
    <lineage>
        <taxon>Eukaryota</taxon>
        <taxon>Sar</taxon>
        <taxon>Stramenopiles</taxon>
        <taxon>Ochrophyta</taxon>
        <taxon>Bacillariophyta</taxon>
        <taxon>Bacillariophyceae</taxon>
        <taxon>Bacillariophycidae</taxon>
        <taxon>Naviculales</taxon>
        <taxon>Naviculaceae</taxon>
        <taxon>Amicula</taxon>
    </lineage>
</organism>
<protein>
    <recommendedName>
        <fullName evidence="4">Large ribosomal subunit protein bL32c</fullName>
    </recommendedName>
    <alternativeName>
        <fullName evidence="5">50S ribosomal protein L32, chloroplastic</fullName>
    </alternativeName>
</protein>
<keyword evidence="2 7" id="KW-0689">Ribosomal protein</keyword>
<evidence type="ECO:0000256" key="6">
    <source>
        <dbReference type="SAM" id="MobiDB-lite"/>
    </source>
</evidence>
<evidence type="ECO:0000256" key="4">
    <source>
        <dbReference type="ARBA" id="ARBA00035280"/>
    </source>
</evidence>
<evidence type="ECO:0000313" key="7">
    <source>
        <dbReference type="EMBL" id="WAK84920.1"/>
    </source>
</evidence>
<keyword evidence="7" id="KW-0934">Plastid</keyword>
<dbReference type="Pfam" id="PF01783">
    <property type="entry name" value="Ribosomal_L32p"/>
    <property type="match status" value="1"/>
</dbReference>
<dbReference type="InterPro" id="IPR044958">
    <property type="entry name" value="Ribosomal_bL32_plant/cyanobact"/>
</dbReference>
<dbReference type="PANTHER" id="PTHR36083:SF1">
    <property type="entry name" value="LARGE RIBOSOMAL SUBUNIT PROTEIN BL32C"/>
    <property type="match status" value="1"/>
</dbReference>
<dbReference type="GO" id="GO:0006412">
    <property type="term" value="P:translation"/>
    <property type="evidence" value="ECO:0007669"/>
    <property type="project" value="InterPro"/>
</dbReference>
<dbReference type="EMBL" id="ON390793">
    <property type="protein sequence ID" value="WAK84920.1"/>
    <property type="molecule type" value="Genomic_DNA"/>
</dbReference>
<gene>
    <name evidence="7" type="primary">rpl32</name>
</gene>
<dbReference type="HAMAP" id="MF_00340">
    <property type="entry name" value="Ribosomal_bL32"/>
    <property type="match status" value="1"/>
</dbReference>
<dbReference type="GO" id="GO:0015934">
    <property type="term" value="C:large ribosomal subunit"/>
    <property type="evidence" value="ECO:0007669"/>
    <property type="project" value="InterPro"/>
</dbReference>
<evidence type="ECO:0000256" key="2">
    <source>
        <dbReference type="ARBA" id="ARBA00022980"/>
    </source>
</evidence>
<dbReference type="PANTHER" id="PTHR36083">
    <property type="entry name" value="50S RIBOSOMAL PROTEIN L32, CHLOROPLASTIC"/>
    <property type="match status" value="1"/>
</dbReference>
<dbReference type="SUPFAM" id="SSF57829">
    <property type="entry name" value="Zn-binding ribosomal proteins"/>
    <property type="match status" value="1"/>
</dbReference>
<reference evidence="7" key="1">
    <citation type="submission" date="2022-04" db="EMBL/GenBank/DDBJ databases">
        <title>Plastid genome of Amicula sp.</title>
        <authorList>
            <person name="Gastineau R."/>
            <person name="Li C."/>
            <person name="Ashworth M.P."/>
            <person name="Witkowski A."/>
            <person name="Turmel M."/>
            <person name="Gorecka E."/>
            <person name="Frankovich T."/>
            <person name="Wachnicka A."/>
            <person name="Lobban C.S."/>
            <person name="Theriot E.C."/>
            <person name="Otis C."/>
            <person name="Dabek P."/>
            <person name="Binczewska A."/>
            <person name="Lemieux C."/>
        </authorList>
    </citation>
    <scope>NUCLEOTIDE SEQUENCE</scope>
    <source>
        <strain evidence="7">GU52X-4 cfCalB7</strain>
    </source>
</reference>
<name>A0A9E8YZD9_9STRA</name>
<comment type="similarity">
    <text evidence="1">Belongs to the bacterial ribosomal protein bL32 family.</text>
</comment>
<dbReference type="InterPro" id="IPR011332">
    <property type="entry name" value="Ribosomal_zn-bd"/>
</dbReference>
<feature type="compositionally biased region" description="Basic residues" evidence="6">
    <location>
        <begin position="1"/>
        <end position="25"/>
    </location>
</feature>
<keyword evidence="3" id="KW-0687">Ribonucleoprotein</keyword>
<accession>A0A9E8YZD9</accession>
<feature type="region of interest" description="Disordered" evidence="6">
    <location>
        <begin position="1"/>
        <end position="26"/>
    </location>
</feature>
<evidence type="ECO:0000256" key="5">
    <source>
        <dbReference type="ARBA" id="ARBA00035431"/>
    </source>
</evidence>
<evidence type="ECO:0000256" key="3">
    <source>
        <dbReference type="ARBA" id="ARBA00023274"/>
    </source>
</evidence>
<dbReference type="GO" id="GO:0003735">
    <property type="term" value="F:structural constituent of ribosome"/>
    <property type="evidence" value="ECO:0007669"/>
    <property type="project" value="InterPro"/>
</dbReference>
<evidence type="ECO:0000256" key="1">
    <source>
        <dbReference type="ARBA" id="ARBA00008560"/>
    </source>
</evidence>
<sequence>MAVPKKRTSKAKKNARKANWKRKGYKAAQKSLSLAKSLLKGKPTSFIYRANSDKNDDDNVDDE</sequence>
<dbReference type="EMBL" id="ON390793">
    <property type="protein sequence ID" value="WAK84972.1"/>
    <property type="molecule type" value="Genomic_DNA"/>
</dbReference>
<geneLocation type="plastid" evidence="7"/>
<dbReference type="InterPro" id="IPR002677">
    <property type="entry name" value="Ribosomal_bL32"/>
</dbReference>